<dbReference type="EMBL" id="RDSM01000010">
    <property type="protein sequence ID" value="RXH53700.1"/>
    <property type="molecule type" value="Genomic_DNA"/>
</dbReference>
<dbReference type="SUPFAM" id="SSF53474">
    <property type="entry name" value="alpha/beta-Hydrolases"/>
    <property type="match status" value="1"/>
</dbReference>
<evidence type="ECO:0000313" key="5">
    <source>
        <dbReference type="EMBL" id="RXH53700.1"/>
    </source>
</evidence>
<dbReference type="PROSITE" id="PS01174">
    <property type="entry name" value="LIPASE_GDXG_SER"/>
    <property type="match status" value="1"/>
</dbReference>
<keyword evidence="6" id="KW-1185">Reference proteome</keyword>
<dbReference type="Proteomes" id="UP000289437">
    <property type="component" value="Unassembled WGS sequence"/>
</dbReference>
<dbReference type="InterPro" id="IPR050300">
    <property type="entry name" value="GDXG_lipolytic_enzyme"/>
</dbReference>
<organism evidence="5 6">
    <name type="scientific">Granulicella sibirica</name>
    <dbReference type="NCBI Taxonomy" id="2479048"/>
    <lineage>
        <taxon>Bacteria</taxon>
        <taxon>Pseudomonadati</taxon>
        <taxon>Acidobacteriota</taxon>
        <taxon>Terriglobia</taxon>
        <taxon>Terriglobales</taxon>
        <taxon>Acidobacteriaceae</taxon>
        <taxon>Granulicella</taxon>
    </lineage>
</organism>
<protein>
    <submittedName>
        <fullName evidence="5">6-hexanolactone hydrolase</fullName>
    </submittedName>
</protein>
<comment type="caution">
    <text evidence="5">The sequence shown here is derived from an EMBL/GenBank/DDBJ whole genome shotgun (WGS) entry which is preliminary data.</text>
</comment>
<gene>
    <name evidence="5" type="ORF">GRAN_0002</name>
</gene>
<evidence type="ECO:0000256" key="2">
    <source>
        <dbReference type="ARBA" id="ARBA00022801"/>
    </source>
</evidence>
<feature type="domain" description="Alpha/beta hydrolase fold-3" evidence="4">
    <location>
        <begin position="77"/>
        <end position="280"/>
    </location>
</feature>
<evidence type="ECO:0000256" key="3">
    <source>
        <dbReference type="PROSITE-ProRule" id="PRU10038"/>
    </source>
</evidence>
<dbReference type="Pfam" id="PF07859">
    <property type="entry name" value="Abhydrolase_3"/>
    <property type="match status" value="1"/>
</dbReference>
<dbReference type="InterPro" id="IPR029058">
    <property type="entry name" value="AB_hydrolase_fold"/>
</dbReference>
<dbReference type="PANTHER" id="PTHR48081">
    <property type="entry name" value="AB HYDROLASE SUPERFAMILY PROTEIN C4A8.06C"/>
    <property type="match status" value="1"/>
</dbReference>
<dbReference type="GO" id="GO:0004806">
    <property type="term" value="F:triacylglycerol lipase activity"/>
    <property type="evidence" value="ECO:0007669"/>
    <property type="project" value="TreeGrafter"/>
</dbReference>
<evidence type="ECO:0000256" key="1">
    <source>
        <dbReference type="ARBA" id="ARBA00010515"/>
    </source>
</evidence>
<dbReference type="InterPro" id="IPR033140">
    <property type="entry name" value="Lipase_GDXG_put_SER_AS"/>
</dbReference>
<dbReference type="Gene3D" id="3.40.50.1820">
    <property type="entry name" value="alpha/beta hydrolase"/>
    <property type="match status" value="1"/>
</dbReference>
<comment type="similarity">
    <text evidence="1">Belongs to the 'GDXG' lipolytic enzyme family.</text>
</comment>
<accession>A0A4Q0SUU9</accession>
<reference evidence="5 6" key="1">
    <citation type="submission" date="2018-11" db="EMBL/GenBank/DDBJ databases">
        <authorList>
            <person name="Mardanov A.V."/>
            <person name="Ravin N.V."/>
            <person name="Dedysh S.N."/>
        </authorList>
    </citation>
    <scope>NUCLEOTIDE SEQUENCE [LARGE SCALE GENOMIC DNA]</scope>
    <source>
        <strain evidence="5 6">AF10</strain>
    </source>
</reference>
<evidence type="ECO:0000259" key="4">
    <source>
        <dbReference type="Pfam" id="PF07859"/>
    </source>
</evidence>
<keyword evidence="2 5" id="KW-0378">Hydrolase</keyword>
<sequence length="305" mass="32955">MTTYHREHFLDRATMFTLRAMIAVQPKLEFAPETRSMFDQLMTKTEAAEGVTYEAAIIGGIAGWWCKPQRAMDGAAVLYFHGGAYVLGSAAAYRNFVGNIAAKVKAPFFVVDYALAPEHPFPSAIRDAEDAYRGLSALGFSRLAIAGDSAGGGLALALLLSIMAQPIDNLANRPVAAAVMSPWTDLALTGDSVDTRAKADPLLDRSALEHAAEIYLGHHDNRDPKASPVFGKFADLPPVLLHVGEDEILLDDSRRVAEQIDAAGGRSELHIWQGMTHVFPSNLTLKSAVEALEILGAFLEEHLQS</sequence>
<dbReference type="PANTHER" id="PTHR48081:SF30">
    <property type="entry name" value="ACETYL-HYDROLASE LIPR-RELATED"/>
    <property type="match status" value="1"/>
</dbReference>
<dbReference type="PROSITE" id="PS01173">
    <property type="entry name" value="LIPASE_GDXG_HIS"/>
    <property type="match status" value="1"/>
</dbReference>
<feature type="active site" evidence="3">
    <location>
        <position position="149"/>
    </location>
</feature>
<reference evidence="6" key="2">
    <citation type="submission" date="2019-02" db="EMBL/GenBank/DDBJ databases">
        <title>Granulicella sibirica sp. nov., a psychrotolerant acidobacterium isolated from an organic soil layer in forested tundra, West Siberia.</title>
        <authorList>
            <person name="Oshkin I.Y."/>
            <person name="Kulichevskaya I.S."/>
            <person name="Rijpstra W.I.C."/>
            <person name="Sinninghe Damste J.S."/>
            <person name="Rakitin A.L."/>
            <person name="Ravin N.V."/>
            <person name="Dedysh S.N."/>
        </authorList>
    </citation>
    <scope>NUCLEOTIDE SEQUENCE [LARGE SCALE GENOMIC DNA]</scope>
    <source>
        <strain evidence="6">AF10</strain>
    </source>
</reference>
<name>A0A4Q0SUU9_9BACT</name>
<dbReference type="InterPro" id="IPR013094">
    <property type="entry name" value="AB_hydrolase_3"/>
</dbReference>
<evidence type="ECO:0000313" key="6">
    <source>
        <dbReference type="Proteomes" id="UP000289437"/>
    </source>
</evidence>
<proteinExistence type="inferred from homology"/>
<dbReference type="InterPro" id="IPR002168">
    <property type="entry name" value="Lipase_GDXG_HIS_AS"/>
</dbReference>
<dbReference type="AlphaFoldDB" id="A0A4Q0SUU9"/>